<evidence type="ECO:0000313" key="2">
    <source>
        <dbReference type="Proteomes" id="UP000027120"/>
    </source>
</evidence>
<organism evidence="1 2">
    <name type="scientific">Citrus sinensis</name>
    <name type="common">Sweet orange</name>
    <name type="synonym">Citrus aurantium var. sinensis</name>
    <dbReference type="NCBI Taxonomy" id="2711"/>
    <lineage>
        <taxon>Eukaryota</taxon>
        <taxon>Viridiplantae</taxon>
        <taxon>Streptophyta</taxon>
        <taxon>Embryophyta</taxon>
        <taxon>Tracheophyta</taxon>
        <taxon>Spermatophyta</taxon>
        <taxon>Magnoliopsida</taxon>
        <taxon>eudicotyledons</taxon>
        <taxon>Gunneridae</taxon>
        <taxon>Pentapetalae</taxon>
        <taxon>rosids</taxon>
        <taxon>malvids</taxon>
        <taxon>Sapindales</taxon>
        <taxon>Rutaceae</taxon>
        <taxon>Aurantioideae</taxon>
        <taxon>Citrus</taxon>
    </lineage>
</organism>
<name>A0A067DZP7_CITSI</name>
<sequence>MSKLDAQISVKIWEFDFYLELLLGKPYDHFPVLFRTDYNISHYHLLSWAKVLKYSISTRYFLKCPNDFYNSQKRLKSLHLY</sequence>
<gene>
    <name evidence="1" type="ORF">CISIN_1g040819mg</name>
</gene>
<accession>A0A067DZP7</accession>
<protein>
    <submittedName>
        <fullName evidence="1">Uncharacterized protein</fullName>
    </submittedName>
</protein>
<reference evidence="1 2" key="1">
    <citation type="submission" date="2014-04" db="EMBL/GenBank/DDBJ databases">
        <authorList>
            <consortium name="International Citrus Genome Consortium"/>
            <person name="Gmitter F."/>
            <person name="Chen C."/>
            <person name="Farmerie W."/>
            <person name="Harkins T."/>
            <person name="Desany B."/>
            <person name="Mohiuddin M."/>
            <person name="Kodira C."/>
            <person name="Borodovsky M."/>
            <person name="Lomsadze A."/>
            <person name="Burns P."/>
            <person name="Jenkins J."/>
            <person name="Prochnik S."/>
            <person name="Shu S."/>
            <person name="Chapman J."/>
            <person name="Pitluck S."/>
            <person name="Schmutz J."/>
            <person name="Rokhsar D."/>
        </authorList>
    </citation>
    <scope>NUCLEOTIDE SEQUENCE</scope>
</reference>
<dbReference type="EMBL" id="KK785146">
    <property type="protein sequence ID" value="KDO48293.1"/>
    <property type="molecule type" value="Genomic_DNA"/>
</dbReference>
<dbReference type="Proteomes" id="UP000027120">
    <property type="component" value="Unassembled WGS sequence"/>
</dbReference>
<dbReference type="AlphaFoldDB" id="A0A067DZP7"/>
<proteinExistence type="predicted"/>
<evidence type="ECO:0000313" key="1">
    <source>
        <dbReference type="EMBL" id="KDO48293.1"/>
    </source>
</evidence>
<keyword evidence="2" id="KW-1185">Reference proteome</keyword>